<evidence type="ECO:0000256" key="1">
    <source>
        <dbReference type="SAM" id="MobiDB-lite"/>
    </source>
</evidence>
<name>A0A8H5Z686_9HYPO</name>
<dbReference type="AlphaFoldDB" id="A0A8H5Z686"/>
<accession>A0A8H5Z686</accession>
<keyword evidence="3" id="KW-1185">Reference proteome</keyword>
<proteinExistence type="predicted"/>
<evidence type="ECO:0000313" key="3">
    <source>
        <dbReference type="Proteomes" id="UP000544331"/>
    </source>
</evidence>
<organism evidence="2 3">
    <name type="scientific">Fusarium mundagurra</name>
    <dbReference type="NCBI Taxonomy" id="1567541"/>
    <lineage>
        <taxon>Eukaryota</taxon>
        <taxon>Fungi</taxon>
        <taxon>Dikarya</taxon>
        <taxon>Ascomycota</taxon>
        <taxon>Pezizomycotina</taxon>
        <taxon>Sordariomycetes</taxon>
        <taxon>Hypocreomycetidae</taxon>
        <taxon>Hypocreales</taxon>
        <taxon>Nectriaceae</taxon>
        <taxon>Fusarium</taxon>
        <taxon>Fusarium fujikuroi species complex</taxon>
    </lineage>
</organism>
<sequence length="206" mass="23846">MNVELLLPQQADHKYPDRDKQYDVCAQNRQDFLALLVFLDAYRSGLGWFLTWAWCCTRVGVRQRLNNEIVDSGVTFGQRPRFSDHEHDQRSTQCHKRFRIANSLGMVADLARMFSERYKGQAMYNSFVGMFDLLNAGDVEGVANTHWMWRLYRIEPEPSRPLTPQSAQRTQAPSIKTARATTANCEPLQKPQSDMRPLSHPEELLQ</sequence>
<evidence type="ECO:0000313" key="2">
    <source>
        <dbReference type="EMBL" id="KAF5724938.1"/>
    </source>
</evidence>
<feature type="compositionally biased region" description="Polar residues" evidence="1">
    <location>
        <begin position="162"/>
        <end position="184"/>
    </location>
</feature>
<dbReference type="EMBL" id="JAAOAN010000022">
    <property type="protein sequence ID" value="KAF5724938.1"/>
    <property type="molecule type" value="Genomic_DNA"/>
</dbReference>
<protein>
    <submittedName>
        <fullName evidence="2">Uncharacterized protein</fullName>
    </submittedName>
</protein>
<comment type="caution">
    <text evidence="2">The sequence shown here is derived from an EMBL/GenBank/DDBJ whole genome shotgun (WGS) entry which is preliminary data.</text>
</comment>
<reference evidence="2 3" key="1">
    <citation type="submission" date="2020-05" db="EMBL/GenBank/DDBJ databases">
        <title>Identification and distribution of gene clusters putatively required for synthesis of sphingolipid metabolism inhibitors in phylogenetically diverse species of the filamentous fungus Fusarium.</title>
        <authorList>
            <person name="Kim H.-S."/>
            <person name="Busman M."/>
            <person name="Brown D.W."/>
            <person name="Divon H."/>
            <person name="Uhlig S."/>
            <person name="Proctor R.H."/>
        </authorList>
    </citation>
    <scope>NUCLEOTIDE SEQUENCE [LARGE SCALE GENOMIC DNA]</scope>
    <source>
        <strain evidence="2 3">NRRL 66235</strain>
    </source>
</reference>
<feature type="compositionally biased region" description="Basic and acidic residues" evidence="1">
    <location>
        <begin position="197"/>
        <end position="206"/>
    </location>
</feature>
<gene>
    <name evidence="2" type="ORF">FMUND_329</name>
</gene>
<dbReference type="Proteomes" id="UP000544331">
    <property type="component" value="Unassembled WGS sequence"/>
</dbReference>
<feature type="region of interest" description="Disordered" evidence="1">
    <location>
        <begin position="158"/>
        <end position="206"/>
    </location>
</feature>